<dbReference type="Proteomes" id="UP000565468">
    <property type="component" value="Unassembled WGS sequence"/>
</dbReference>
<accession>A0A848M4M6</accession>
<proteinExistence type="predicted"/>
<dbReference type="RefSeq" id="WP_169504666.1">
    <property type="nucleotide sequence ID" value="NZ_JABBPN010000006.1"/>
</dbReference>
<reference evidence="1 2" key="1">
    <citation type="submission" date="2020-04" db="EMBL/GenBank/DDBJ databases">
        <title>Paenibacillus algicola sp. nov., a novel marine bacterium producing alginate lyase.</title>
        <authorList>
            <person name="Huang H."/>
        </authorList>
    </citation>
    <scope>NUCLEOTIDE SEQUENCE [LARGE SCALE GENOMIC DNA]</scope>
    <source>
        <strain evidence="1 2">L7-75</strain>
    </source>
</reference>
<dbReference type="AlphaFoldDB" id="A0A848M4M6"/>
<dbReference type="EMBL" id="JABBPN010000006">
    <property type="protein sequence ID" value="NMO95877.1"/>
    <property type="molecule type" value="Genomic_DNA"/>
</dbReference>
<gene>
    <name evidence="1" type="ORF">HII30_08860</name>
</gene>
<comment type="caution">
    <text evidence="1">The sequence shown here is derived from an EMBL/GenBank/DDBJ whole genome shotgun (WGS) entry which is preliminary data.</text>
</comment>
<evidence type="ECO:0000313" key="1">
    <source>
        <dbReference type="EMBL" id="NMO95877.1"/>
    </source>
</evidence>
<organism evidence="1 2">
    <name type="scientific">Paenibacillus lemnae</name>
    <dbReference type="NCBI Taxonomy" id="1330551"/>
    <lineage>
        <taxon>Bacteria</taxon>
        <taxon>Bacillati</taxon>
        <taxon>Bacillota</taxon>
        <taxon>Bacilli</taxon>
        <taxon>Bacillales</taxon>
        <taxon>Paenibacillaceae</taxon>
        <taxon>Paenibacillus</taxon>
    </lineage>
</organism>
<evidence type="ECO:0000313" key="2">
    <source>
        <dbReference type="Proteomes" id="UP000565468"/>
    </source>
</evidence>
<name>A0A848M4M6_PAELE</name>
<keyword evidence="2" id="KW-1185">Reference proteome</keyword>
<protein>
    <submittedName>
        <fullName evidence="1">Uncharacterized protein</fullName>
    </submittedName>
</protein>
<sequence length="89" mass="10016">MPPFNIKRAAMQLDDESRFVGSTIFEVEGHTGAYEITFLSKNGKDWDYSLHFADEPGPEEQFLLIDAQLEENEDLFDDLLDAAVEAGGF</sequence>